<evidence type="ECO:0000313" key="2">
    <source>
        <dbReference type="EMBL" id="EAA25169.1"/>
    </source>
</evidence>
<protein>
    <submittedName>
        <fullName evidence="2">Uncharacterized protein</fullName>
    </submittedName>
</protein>
<sequence length="63" mass="7465">MIKMSIINIIRGIVTYIFFISLLFLLFYYILLFFLKETPASILAIVFSILLTFKCLRVNWGIR</sequence>
<proteinExistence type="predicted"/>
<keyword evidence="1" id="KW-0812">Transmembrane</keyword>
<evidence type="ECO:0000313" key="3">
    <source>
        <dbReference type="Proteomes" id="UP000006454"/>
    </source>
</evidence>
<gene>
    <name evidence="2" type="ORF">FNV2141</name>
</gene>
<organism evidence="2 3">
    <name type="scientific">Fusobacterium vincentii ATCC 49256</name>
    <dbReference type="NCBI Taxonomy" id="209882"/>
    <lineage>
        <taxon>Bacteria</taxon>
        <taxon>Fusobacteriati</taxon>
        <taxon>Fusobacteriota</taxon>
        <taxon>Fusobacteriia</taxon>
        <taxon>Fusobacteriales</taxon>
        <taxon>Fusobacteriaceae</taxon>
        <taxon>Fusobacterium</taxon>
    </lineage>
</organism>
<dbReference type="AlphaFoldDB" id="Q7P890"/>
<dbReference type="EMBL" id="AABF01000003">
    <property type="protein sequence ID" value="EAA25169.1"/>
    <property type="molecule type" value="Genomic_DNA"/>
</dbReference>
<accession>Q7P890</accession>
<comment type="caution">
    <text evidence="2">The sequence shown here is derived from an EMBL/GenBank/DDBJ whole genome shotgun (WGS) entry which is preliminary data.</text>
</comment>
<reference evidence="2 3" key="1">
    <citation type="journal article" date="2003" name="Genome Res.">
        <title>Genome analysis of F. nucleatum sub spp vincentii and its comparison with the genome of F. nucleatum ATCC 25586.</title>
        <authorList>
            <person name="Kapatral V."/>
            <person name="Ivanova N."/>
            <person name="Anderson I."/>
            <person name="Reznik G."/>
            <person name="Bhattacharyya A."/>
            <person name="Gardner W.L."/>
            <person name="Mikhailova N."/>
            <person name="Lapidus A."/>
            <person name="Larsen N."/>
            <person name="D'Souza M."/>
            <person name="Walunas T."/>
            <person name="Haselkorn R."/>
            <person name="Overbeek R."/>
            <person name="Kyrpides N."/>
        </authorList>
    </citation>
    <scope>NUCLEOTIDE SEQUENCE [LARGE SCALE GENOMIC DNA]</scope>
    <source>
        <strain evidence="2 3">ATCC 49256</strain>
    </source>
</reference>
<dbReference type="Proteomes" id="UP000006454">
    <property type="component" value="Unassembled WGS sequence"/>
</dbReference>
<keyword evidence="1" id="KW-0472">Membrane</keyword>
<evidence type="ECO:0000256" key="1">
    <source>
        <dbReference type="SAM" id="Phobius"/>
    </source>
</evidence>
<name>Q7P890_FUSVC</name>
<keyword evidence="1" id="KW-1133">Transmembrane helix</keyword>
<feature type="transmembrane region" description="Helical" evidence="1">
    <location>
        <begin position="40"/>
        <end position="60"/>
    </location>
</feature>
<feature type="transmembrane region" description="Helical" evidence="1">
    <location>
        <begin position="12"/>
        <end position="34"/>
    </location>
</feature>